<dbReference type="AlphaFoldDB" id="A0A5N5X466"/>
<dbReference type="CDD" id="cd03469">
    <property type="entry name" value="Rieske_RO_Alpha_N"/>
    <property type="match status" value="1"/>
</dbReference>
<gene>
    <name evidence="14" type="ORF">BDV29DRAFT_200855</name>
</gene>
<dbReference type="InterPro" id="IPR015879">
    <property type="entry name" value="Ring_hydroxy_dOase_asu_C_dom"/>
</dbReference>
<evidence type="ECO:0000259" key="13">
    <source>
        <dbReference type="PROSITE" id="PS51296"/>
    </source>
</evidence>
<evidence type="ECO:0000256" key="10">
    <source>
        <dbReference type="ARBA" id="ARBA00023014"/>
    </source>
</evidence>
<evidence type="ECO:0000256" key="9">
    <source>
        <dbReference type="ARBA" id="ARBA00023004"/>
    </source>
</evidence>
<keyword evidence="8" id="KW-0560">Oxidoreductase</keyword>
<keyword evidence="10" id="KW-0411">Iron-sulfur</keyword>
<dbReference type="PANTHER" id="PTHR43756:SF6">
    <property type="entry name" value="CLUSTER-BINDING PROTEIN, PUTATIVE (AFU_ORTHOLOGUE AFUA_6G03920)-RELATED"/>
    <property type="match status" value="1"/>
</dbReference>
<dbReference type="PANTHER" id="PTHR43756">
    <property type="entry name" value="CHOLINE MONOOXYGENASE, CHLOROPLASTIC"/>
    <property type="match status" value="1"/>
</dbReference>
<evidence type="ECO:0000256" key="2">
    <source>
        <dbReference type="ARBA" id="ARBA00004866"/>
    </source>
</evidence>
<evidence type="ECO:0000313" key="15">
    <source>
        <dbReference type="Proteomes" id="UP000326565"/>
    </source>
</evidence>
<feature type="domain" description="Rieske" evidence="13">
    <location>
        <begin position="360"/>
        <end position="446"/>
    </location>
</feature>
<proteinExistence type="inferred from homology"/>
<keyword evidence="12" id="KW-0175">Coiled coil</keyword>
<evidence type="ECO:0000256" key="8">
    <source>
        <dbReference type="ARBA" id="ARBA00023002"/>
    </source>
</evidence>
<dbReference type="Pfam" id="PF00355">
    <property type="entry name" value="Rieske"/>
    <property type="match status" value="1"/>
</dbReference>
<dbReference type="PRINTS" id="PR00090">
    <property type="entry name" value="RNGDIOXGNASE"/>
</dbReference>
<evidence type="ECO:0000313" key="14">
    <source>
        <dbReference type="EMBL" id="KAB8075429.1"/>
    </source>
</evidence>
<dbReference type="GO" id="GO:0051537">
    <property type="term" value="F:2 iron, 2 sulfur cluster binding"/>
    <property type="evidence" value="ECO:0007669"/>
    <property type="project" value="UniProtKB-KW"/>
</dbReference>
<sequence>MSELARTLPASWYCSLPLYQLERRAVFMKSWYLLGPVTKFRNIGEKVEYEIAQQPVLAFRASGDSPLPGPGEFQVICAKSASPLRYHITPTGLIFATISDEAPSFHEYFPDLEPLLQRVDFTKLPYRHSIKYEGRFNWKTMVDGYQECLHCQYTHPSFSVYYPPTFYIVQNHQNFSQHIADPKKPDDGLFLYFFPNCTLNVYGGGMSSFRVCPTEDPNVTRMEFDYYHMESGEKFNEYFKFVRQVAMEDYELCEKAQDNLGKGVYSEGILNPEKENGVSSPTLLALLVGIASLYRFWPQLFISGPRTLYSKKSKTLTPIPELAEDDNDGVFKESDFPEGWWVSKDVFELERRAIFSKTWLCLSHRSRFAKAGDYQSYEVSGFPIFLILGKDGKVRAFHNVCRHRAYTVTKKDCGSSSVLGCRYHGWSYNTYGELTKAPHFDDLPGFDRSQNGLFSIHTVTNEAGFVFVNLEASPTVSSTDTSLLDVFVSRTGLGPRSKWVTGQTIEGLFNWKMAFRSRGFINFARLEDAIGLKSSIPFVNKILNRFQAKSGQLSLFPFTYFHSIKGTGCWCVLSFLPVSEQKTALRYDLYCFKEKSARSPDIADNLVDLFKEKIQELEAEYQSHASKSNSETQKNVLDQLEAHLKLEKMQGAEVFPAIRKPRENPKFQQAEQLCKELDCKSEFRRKDLAW</sequence>
<keyword evidence="6" id="KW-0001">2Fe-2S</keyword>
<keyword evidence="15" id="KW-1185">Reference proteome</keyword>
<dbReference type="OrthoDB" id="426882at2759"/>
<evidence type="ECO:0000256" key="12">
    <source>
        <dbReference type="SAM" id="Coils"/>
    </source>
</evidence>
<dbReference type="Proteomes" id="UP000326565">
    <property type="component" value="Unassembled WGS sequence"/>
</dbReference>
<dbReference type="Pfam" id="PF00848">
    <property type="entry name" value="Ring_hydroxyl_A"/>
    <property type="match status" value="2"/>
</dbReference>
<keyword evidence="9" id="KW-0408">Iron</keyword>
<organism evidence="14 15">
    <name type="scientific">Aspergillus leporis</name>
    <dbReference type="NCBI Taxonomy" id="41062"/>
    <lineage>
        <taxon>Eukaryota</taxon>
        <taxon>Fungi</taxon>
        <taxon>Dikarya</taxon>
        <taxon>Ascomycota</taxon>
        <taxon>Pezizomycotina</taxon>
        <taxon>Eurotiomycetes</taxon>
        <taxon>Eurotiomycetidae</taxon>
        <taxon>Eurotiales</taxon>
        <taxon>Aspergillaceae</taxon>
        <taxon>Aspergillus</taxon>
        <taxon>Aspergillus subgen. Circumdati</taxon>
    </lineage>
</organism>
<comment type="pathway">
    <text evidence="2">Amine and polyamine biosynthesis; betaine biosynthesis via choline pathway; betaine aldehyde from choline (monooxygenase route): step 1/1.</text>
</comment>
<dbReference type="PROSITE" id="PS51296">
    <property type="entry name" value="RIESKE"/>
    <property type="match status" value="1"/>
</dbReference>
<dbReference type="Gene3D" id="3.90.380.10">
    <property type="entry name" value="Naphthalene 1,2-dioxygenase Alpha Subunit, Chain A, domain 1"/>
    <property type="match status" value="2"/>
</dbReference>
<evidence type="ECO:0000256" key="6">
    <source>
        <dbReference type="ARBA" id="ARBA00022714"/>
    </source>
</evidence>
<name>A0A5N5X466_9EURO</name>
<dbReference type="InterPro" id="IPR036922">
    <property type="entry name" value="Rieske_2Fe-2S_sf"/>
</dbReference>
<evidence type="ECO:0000256" key="7">
    <source>
        <dbReference type="ARBA" id="ARBA00022723"/>
    </source>
</evidence>
<evidence type="ECO:0000256" key="5">
    <source>
        <dbReference type="ARBA" id="ARBA00014931"/>
    </source>
</evidence>
<dbReference type="Gene3D" id="2.102.10.10">
    <property type="entry name" value="Rieske [2Fe-2S] iron-sulphur domain"/>
    <property type="match status" value="1"/>
</dbReference>
<dbReference type="GO" id="GO:0005506">
    <property type="term" value="F:iron ion binding"/>
    <property type="evidence" value="ECO:0007669"/>
    <property type="project" value="InterPro"/>
</dbReference>
<dbReference type="CDD" id="cd00680">
    <property type="entry name" value="RHO_alpha_C"/>
    <property type="match status" value="1"/>
</dbReference>
<evidence type="ECO:0000256" key="11">
    <source>
        <dbReference type="ARBA" id="ARBA00049097"/>
    </source>
</evidence>
<evidence type="ECO:0000256" key="1">
    <source>
        <dbReference type="ARBA" id="ARBA00002149"/>
    </source>
</evidence>
<dbReference type="SUPFAM" id="SSF50022">
    <property type="entry name" value="ISP domain"/>
    <property type="match status" value="2"/>
</dbReference>
<protein>
    <recommendedName>
        <fullName evidence="5">Choline monooxygenase, chloroplastic</fullName>
        <ecNumber evidence="4">1.14.15.7</ecNumber>
    </recommendedName>
</protein>
<comment type="similarity">
    <text evidence="3">Belongs to the choline monooxygenase family.</text>
</comment>
<dbReference type="GO" id="GO:0019133">
    <property type="term" value="F:choline monooxygenase activity"/>
    <property type="evidence" value="ECO:0007669"/>
    <property type="project" value="UniProtKB-EC"/>
</dbReference>
<dbReference type="EMBL" id="ML732194">
    <property type="protein sequence ID" value="KAB8075429.1"/>
    <property type="molecule type" value="Genomic_DNA"/>
</dbReference>
<feature type="coiled-coil region" evidence="12">
    <location>
        <begin position="607"/>
        <end position="634"/>
    </location>
</feature>
<dbReference type="SUPFAM" id="SSF55961">
    <property type="entry name" value="Bet v1-like"/>
    <property type="match status" value="1"/>
</dbReference>
<dbReference type="InterPro" id="IPR017941">
    <property type="entry name" value="Rieske_2Fe-2S"/>
</dbReference>
<reference evidence="14 15" key="1">
    <citation type="submission" date="2019-04" db="EMBL/GenBank/DDBJ databases">
        <title>Friends and foes A comparative genomics study of 23 Aspergillus species from section Flavi.</title>
        <authorList>
            <consortium name="DOE Joint Genome Institute"/>
            <person name="Kjaerbolling I."/>
            <person name="Vesth T."/>
            <person name="Frisvad J.C."/>
            <person name="Nybo J.L."/>
            <person name="Theobald S."/>
            <person name="Kildgaard S."/>
            <person name="Isbrandt T."/>
            <person name="Kuo A."/>
            <person name="Sato A."/>
            <person name="Lyhne E.K."/>
            <person name="Kogle M.E."/>
            <person name="Wiebenga A."/>
            <person name="Kun R.S."/>
            <person name="Lubbers R.J."/>
            <person name="Makela M.R."/>
            <person name="Barry K."/>
            <person name="Chovatia M."/>
            <person name="Clum A."/>
            <person name="Daum C."/>
            <person name="Haridas S."/>
            <person name="He G."/>
            <person name="LaButti K."/>
            <person name="Lipzen A."/>
            <person name="Mondo S."/>
            <person name="Riley R."/>
            <person name="Salamov A."/>
            <person name="Simmons B.A."/>
            <person name="Magnuson J.K."/>
            <person name="Henrissat B."/>
            <person name="Mortensen U.H."/>
            <person name="Larsen T.O."/>
            <person name="Devries R.P."/>
            <person name="Grigoriev I.V."/>
            <person name="Machida M."/>
            <person name="Baker S.E."/>
            <person name="Andersen M.R."/>
        </authorList>
    </citation>
    <scope>NUCLEOTIDE SEQUENCE [LARGE SCALE GENOMIC DNA]</scope>
    <source>
        <strain evidence="14 15">CBS 151.66</strain>
    </source>
</reference>
<evidence type="ECO:0000256" key="3">
    <source>
        <dbReference type="ARBA" id="ARBA00010848"/>
    </source>
</evidence>
<accession>A0A5N5X466</accession>
<dbReference type="UniPathway" id="UPA00529">
    <property type="reaction ID" value="UER00430"/>
</dbReference>
<keyword evidence="7" id="KW-0479">Metal-binding</keyword>
<comment type="catalytic activity">
    <reaction evidence="11">
        <text>choline + 2 reduced [2Fe-2S]-[ferredoxin] + O2 + 2 H(+) = betaine aldehyde hydrate + 2 oxidized [2Fe-2S]-[ferredoxin] + H2O</text>
        <dbReference type="Rhea" id="RHEA:17769"/>
        <dbReference type="Rhea" id="RHEA-COMP:10000"/>
        <dbReference type="Rhea" id="RHEA-COMP:10001"/>
        <dbReference type="ChEBI" id="CHEBI:15354"/>
        <dbReference type="ChEBI" id="CHEBI:15377"/>
        <dbReference type="ChEBI" id="CHEBI:15378"/>
        <dbReference type="ChEBI" id="CHEBI:15379"/>
        <dbReference type="ChEBI" id="CHEBI:15870"/>
        <dbReference type="ChEBI" id="CHEBI:33737"/>
        <dbReference type="ChEBI" id="CHEBI:33738"/>
        <dbReference type="EC" id="1.14.15.7"/>
    </reaction>
</comment>
<dbReference type="InterPro" id="IPR001663">
    <property type="entry name" value="Rng_hydr_dOase-A"/>
</dbReference>
<dbReference type="EC" id="1.14.15.7" evidence="4"/>
<dbReference type="GO" id="GO:0019285">
    <property type="term" value="P:glycine betaine biosynthetic process from choline"/>
    <property type="evidence" value="ECO:0007669"/>
    <property type="project" value="UniProtKB-UniPathway"/>
</dbReference>
<comment type="function">
    <text evidence="1">Catalyzes the first step of the osmoprotectant glycine betaine synthesis.</text>
</comment>
<evidence type="ECO:0000256" key="4">
    <source>
        <dbReference type="ARBA" id="ARBA00012763"/>
    </source>
</evidence>